<proteinExistence type="predicted"/>
<evidence type="ECO:0000313" key="3">
    <source>
        <dbReference type="Proteomes" id="UP000053593"/>
    </source>
</evidence>
<dbReference type="EMBL" id="KN834788">
    <property type="protein sequence ID" value="KIK57851.1"/>
    <property type="molecule type" value="Genomic_DNA"/>
</dbReference>
<keyword evidence="1" id="KW-0472">Membrane</keyword>
<feature type="transmembrane region" description="Helical" evidence="1">
    <location>
        <begin position="90"/>
        <end position="114"/>
    </location>
</feature>
<dbReference type="PANTHER" id="PTHR40465">
    <property type="entry name" value="CHROMOSOME 1, WHOLE GENOME SHOTGUN SEQUENCE"/>
    <property type="match status" value="1"/>
</dbReference>
<protein>
    <submittedName>
        <fullName evidence="2">Uncharacterized protein</fullName>
    </submittedName>
</protein>
<evidence type="ECO:0000256" key="1">
    <source>
        <dbReference type="SAM" id="Phobius"/>
    </source>
</evidence>
<dbReference type="HOGENOM" id="CLU_554387_0_0_1"/>
<accession>A0A0D0BRL4</accession>
<dbReference type="AlphaFoldDB" id="A0A0D0BRL4"/>
<feature type="transmembrane region" description="Helical" evidence="1">
    <location>
        <begin position="218"/>
        <end position="241"/>
    </location>
</feature>
<evidence type="ECO:0000313" key="2">
    <source>
        <dbReference type="EMBL" id="KIK57851.1"/>
    </source>
</evidence>
<reference evidence="2 3" key="1">
    <citation type="submission" date="2014-04" db="EMBL/GenBank/DDBJ databases">
        <title>Evolutionary Origins and Diversification of the Mycorrhizal Mutualists.</title>
        <authorList>
            <consortium name="DOE Joint Genome Institute"/>
            <consortium name="Mycorrhizal Genomics Consortium"/>
            <person name="Kohler A."/>
            <person name="Kuo A."/>
            <person name="Nagy L.G."/>
            <person name="Floudas D."/>
            <person name="Copeland A."/>
            <person name="Barry K.W."/>
            <person name="Cichocki N."/>
            <person name="Veneault-Fourrey C."/>
            <person name="LaButti K."/>
            <person name="Lindquist E.A."/>
            <person name="Lipzen A."/>
            <person name="Lundell T."/>
            <person name="Morin E."/>
            <person name="Murat C."/>
            <person name="Riley R."/>
            <person name="Ohm R."/>
            <person name="Sun H."/>
            <person name="Tunlid A."/>
            <person name="Henrissat B."/>
            <person name="Grigoriev I.V."/>
            <person name="Hibbett D.S."/>
            <person name="Martin F."/>
        </authorList>
    </citation>
    <scope>NUCLEOTIDE SEQUENCE [LARGE SCALE GENOMIC DNA]</scope>
    <source>
        <strain evidence="2 3">FD-317 M1</strain>
    </source>
</reference>
<keyword evidence="3" id="KW-1185">Reference proteome</keyword>
<keyword evidence="1" id="KW-0812">Transmembrane</keyword>
<name>A0A0D0BRL4_9AGAR</name>
<keyword evidence="1" id="KW-1133">Transmembrane helix</keyword>
<gene>
    <name evidence="2" type="ORF">GYMLUDRAFT_246512</name>
</gene>
<dbReference type="Proteomes" id="UP000053593">
    <property type="component" value="Unassembled WGS sequence"/>
</dbReference>
<feature type="transmembrane region" description="Helical" evidence="1">
    <location>
        <begin position="184"/>
        <end position="206"/>
    </location>
</feature>
<dbReference type="PANTHER" id="PTHR40465:SF1">
    <property type="entry name" value="DUF6534 DOMAIN-CONTAINING PROTEIN"/>
    <property type="match status" value="1"/>
</dbReference>
<organism evidence="2 3">
    <name type="scientific">Collybiopsis luxurians FD-317 M1</name>
    <dbReference type="NCBI Taxonomy" id="944289"/>
    <lineage>
        <taxon>Eukaryota</taxon>
        <taxon>Fungi</taxon>
        <taxon>Dikarya</taxon>
        <taxon>Basidiomycota</taxon>
        <taxon>Agaricomycotina</taxon>
        <taxon>Agaricomycetes</taxon>
        <taxon>Agaricomycetidae</taxon>
        <taxon>Agaricales</taxon>
        <taxon>Marasmiineae</taxon>
        <taxon>Omphalotaceae</taxon>
        <taxon>Collybiopsis</taxon>
        <taxon>Collybiopsis luxurians</taxon>
    </lineage>
</organism>
<feature type="transmembrane region" description="Helical" evidence="1">
    <location>
        <begin position="261"/>
        <end position="285"/>
    </location>
</feature>
<feature type="transmembrane region" description="Helical" evidence="1">
    <location>
        <begin position="151"/>
        <end position="172"/>
    </location>
</feature>
<sequence>MFDWFAVSFLNVNPTPPLLLTGLFPPLFTLRTQHFFLALHLFPLLSCSPSTLAGSSVPDVGVCKSNKRDVRLSLCVLIVNFDEFLSRFGAVYIGIVVAAVLFGVSAFQGWYYYTHYEDRWQLRFLVTVVLSLDVIHQALITHTGTDRSTHCWALTASFLNVSFSSQGYVYFVTYFQESATLPTVIWSILVEIFFNGLNALGVQGFLAYRIWKFSGTKIWLTCAVVLFIVAEFACVIALAIISLLHVKTFEQLATELKGLSVAVNVLAAFGDLLIAVYTNSLLATLNTRKAIRGAMEGTILSTIDANDRHDDEEDEYGNGNEEMIGMSCGNSEVENDCEHYVRGSGRGKTRVLEEGGGGRLKLISHHSKSNLTFENSTGVATISTQVGNATEYVSDSLTYFRSVRARVVDNPELKPECSTTNLELENLHLGMDTEHFVQGEEDITETNLGKVNDMVIS</sequence>